<dbReference type="InterPro" id="IPR016287">
    <property type="entry name" value="Beta_agarase"/>
</dbReference>
<name>A0A918TPN8_9BACT</name>
<dbReference type="Pfam" id="PF00722">
    <property type="entry name" value="Glyco_hydro_16"/>
    <property type="match status" value="1"/>
</dbReference>
<accession>A0A918TPN8</accession>
<dbReference type="GO" id="GO:0005975">
    <property type="term" value="P:carbohydrate metabolic process"/>
    <property type="evidence" value="ECO:0007669"/>
    <property type="project" value="InterPro"/>
</dbReference>
<reference evidence="7" key="1">
    <citation type="journal article" date="2014" name="Int. J. Syst. Evol. Microbiol.">
        <title>Complete genome sequence of Corynebacterium casei LMG S-19264T (=DSM 44701T), isolated from a smear-ripened cheese.</title>
        <authorList>
            <consortium name="US DOE Joint Genome Institute (JGI-PGF)"/>
            <person name="Walter F."/>
            <person name="Albersmeier A."/>
            <person name="Kalinowski J."/>
            <person name="Ruckert C."/>
        </authorList>
    </citation>
    <scope>NUCLEOTIDE SEQUENCE</scope>
    <source>
        <strain evidence="7">KCTC 12988</strain>
    </source>
</reference>
<dbReference type="InterPro" id="IPR050546">
    <property type="entry name" value="Glycosyl_Hydrlase_16"/>
</dbReference>
<evidence type="ECO:0000259" key="6">
    <source>
        <dbReference type="PROSITE" id="PS51762"/>
    </source>
</evidence>
<dbReference type="SUPFAM" id="SSF49899">
    <property type="entry name" value="Concanavalin A-like lectins/glucanases"/>
    <property type="match status" value="1"/>
</dbReference>
<evidence type="ECO:0000256" key="5">
    <source>
        <dbReference type="PIRSR" id="PIRSR001097-50"/>
    </source>
</evidence>
<dbReference type="PROSITE" id="PS51762">
    <property type="entry name" value="GH16_2"/>
    <property type="match status" value="1"/>
</dbReference>
<keyword evidence="2" id="KW-0732">Signal</keyword>
<dbReference type="PANTHER" id="PTHR10963">
    <property type="entry name" value="GLYCOSYL HYDROLASE-RELATED"/>
    <property type="match status" value="1"/>
</dbReference>
<organism evidence="7 8">
    <name type="scientific">Roseibacillus persicicus</name>
    <dbReference type="NCBI Taxonomy" id="454148"/>
    <lineage>
        <taxon>Bacteria</taxon>
        <taxon>Pseudomonadati</taxon>
        <taxon>Verrucomicrobiota</taxon>
        <taxon>Verrucomicrobiia</taxon>
        <taxon>Verrucomicrobiales</taxon>
        <taxon>Verrucomicrobiaceae</taxon>
        <taxon>Roseibacillus</taxon>
    </lineage>
</organism>
<dbReference type="Gene3D" id="2.60.120.200">
    <property type="match status" value="1"/>
</dbReference>
<dbReference type="Proteomes" id="UP000644507">
    <property type="component" value="Unassembled WGS sequence"/>
</dbReference>
<gene>
    <name evidence="7" type="ORF">GCM10007100_26090</name>
</gene>
<sequence>MKICVLDLVKHLLRTLFWVPAVCVAQDWKGLEVPANAGDGKSWVLQATSDSFDYAIGPVGELEDFDKRWDRSFINRWTGPSMTEWNAGHSYATNGHLGIASSRKKGEKVVYTGIVTSKESFTYPVYVEARAKLSKQVLASCVWMLSDDSTEEIDIIEAYGSDRPDQKWTAERLHLSHHVFIRKPFQDYQPTDEGSWFAREGTIWADDFHRVGVYWRDPWHLEYYVDGKLARTVSGKDIIDPRGYTNGKGLTKAMKIIINQEDQQWRYDQGITPTDEELANVEKSIFWVDWIRVYKPEAKKE</sequence>
<keyword evidence="8" id="KW-1185">Reference proteome</keyword>
<dbReference type="InterPro" id="IPR000757">
    <property type="entry name" value="Beta-glucanase-like"/>
</dbReference>
<feature type="domain" description="GH16" evidence="6">
    <location>
        <begin position="26"/>
        <end position="299"/>
    </location>
</feature>
<evidence type="ECO:0000313" key="8">
    <source>
        <dbReference type="Proteomes" id="UP000644507"/>
    </source>
</evidence>
<reference evidence="7" key="2">
    <citation type="submission" date="2020-09" db="EMBL/GenBank/DDBJ databases">
        <authorList>
            <person name="Sun Q."/>
            <person name="Kim S."/>
        </authorList>
    </citation>
    <scope>NUCLEOTIDE SEQUENCE</scope>
    <source>
        <strain evidence="7">KCTC 12988</strain>
    </source>
</reference>
<evidence type="ECO:0000256" key="1">
    <source>
        <dbReference type="ARBA" id="ARBA00006865"/>
    </source>
</evidence>
<dbReference type="AlphaFoldDB" id="A0A918TPN8"/>
<dbReference type="PIRSF" id="PIRSF001097">
    <property type="entry name" value="Agarase"/>
    <property type="match status" value="1"/>
</dbReference>
<keyword evidence="4" id="KW-0326">Glycosidase</keyword>
<keyword evidence="3" id="KW-0378">Hydrolase</keyword>
<dbReference type="PANTHER" id="PTHR10963:SF55">
    <property type="entry name" value="GLYCOSIDE HYDROLASE FAMILY 16 PROTEIN"/>
    <property type="match status" value="1"/>
</dbReference>
<feature type="active site" description="Proton donor" evidence="5">
    <location>
        <position position="157"/>
    </location>
</feature>
<proteinExistence type="inferred from homology"/>
<dbReference type="GO" id="GO:0033916">
    <property type="term" value="F:beta-agarase activity"/>
    <property type="evidence" value="ECO:0007669"/>
    <property type="project" value="InterPro"/>
</dbReference>
<evidence type="ECO:0000256" key="3">
    <source>
        <dbReference type="ARBA" id="ARBA00022801"/>
    </source>
</evidence>
<evidence type="ECO:0000256" key="4">
    <source>
        <dbReference type="ARBA" id="ARBA00023295"/>
    </source>
</evidence>
<evidence type="ECO:0000256" key="2">
    <source>
        <dbReference type="ARBA" id="ARBA00022729"/>
    </source>
</evidence>
<dbReference type="InterPro" id="IPR013320">
    <property type="entry name" value="ConA-like_dom_sf"/>
</dbReference>
<comment type="caution">
    <text evidence="7">The sequence shown here is derived from an EMBL/GenBank/DDBJ whole genome shotgun (WGS) entry which is preliminary data.</text>
</comment>
<dbReference type="EMBL" id="BMXI01000011">
    <property type="protein sequence ID" value="GHC57995.1"/>
    <property type="molecule type" value="Genomic_DNA"/>
</dbReference>
<evidence type="ECO:0000313" key="7">
    <source>
        <dbReference type="EMBL" id="GHC57995.1"/>
    </source>
</evidence>
<comment type="similarity">
    <text evidence="1">Belongs to the glycosyl hydrolase 16 family.</text>
</comment>
<protein>
    <recommendedName>
        <fullName evidence="6">GH16 domain-containing protein</fullName>
    </recommendedName>
</protein>
<feature type="active site" description="Nucleophile" evidence="5">
    <location>
        <position position="152"/>
    </location>
</feature>
<dbReference type="CDD" id="cd02178">
    <property type="entry name" value="GH16_beta_agarase"/>
    <property type="match status" value="1"/>
</dbReference>